<accession>A0A6J4TB86</accession>
<dbReference type="PANTHER" id="PTHR30346:SF0">
    <property type="entry name" value="HCA OPERON TRANSCRIPTIONAL ACTIVATOR HCAR"/>
    <property type="match status" value="1"/>
</dbReference>
<dbReference type="EMBL" id="CADCVQ010000137">
    <property type="protein sequence ID" value="CAA9518812.1"/>
    <property type="molecule type" value="Genomic_DNA"/>
</dbReference>
<organism evidence="6">
    <name type="scientific">uncultured Solirubrobacteraceae bacterium</name>
    <dbReference type="NCBI Taxonomy" id="1162706"/>
    <lineage>
        <taxon>Bacteria</taxon>
        <taxon>Bacillati</taxon>
        <taxon>Actinomycetota</taxon>
        <taxon>Thermoleophilia</taxon>
        <taxon>Solirubrobacterales</taxon>
        <taxon>Solirubrobacteraceae</taxon>
        <taxon>environmental samples</taxon>
    </lineage>
</organism>
<dbReference type="SUPFAM" id="SSF53850">
    <property type="entry name" value="Periplasmic binding protein-like II"/>
    <property type="match status" value="1"/>
</dbReference>
<dbReference type="Gene3D" id="3.40.190.10">
    <property type="entry name" value="Periplasmic binding protein-like II"/>
    <property type="match status" value="2"/>
</dbReference>
<dbReference type="GO" id="GO:0032993">
    <property type="term" value="C:protein-DNA complex"/>
    <property type="evidence" value="ECO:0007669"/>
    <property type="project" value="TreeGrafter"/>
</dbReference>
<name>A0A6J4TB86_9ACTN</name>
<dbReference type="InterPro" id="IPR005119">
    <property type="entry name" value="LysR_subst-bd"/>
</dbReference>
<gene>
    <name evidence="6" type="ORF">AVDCRST_MAG67-3233</name>
</gene>
<evidence type="ECO:0000256" key="3">
    <source>
        <dbReference type="ARBA" id="ARBA00023125"/>
    </source>
</evidence>
<keyword evidence="3" id="KW-0238">DNA-binding</keyword>
<evidence type="ECO:0000313" key="6">
    <source>
        <dbReference type="EMBL" id="CAA9518812.1"/>
    </source>
</evidence>
<dbReference type="AlphaFoldDB" id="A0A6J4TB86"/>
<proteinExistence type="inferred from homology"/>
<sequence>MIERFDAALATMAEVRDGQRRQLRIGAVPALPPSLIPRLLAMFADDAPGLTVVVRAIPPAPTAAAALGDSELDLALVRGRVDDPHLDAVVVATEPVGVAVPAIHPLAANTSITPAELNSVPLISFARAGDPVEYDHIFETLATAGLNDLHVAHQSHQGAVDASLRLVASGAGLSLKLASEVVAFASDAIVWRPLRMVTLDVVVSAAWRRARVPPPLRTALPLLQ</sequence>
<feature type="domain" description="LysR substrate-binding" evidence="5">
    <location>
        <begin position="17"/>
        <end position="217"/>
    </location>
</feature>
<dbReference type="GO" id="GO:0003677">
    <property type="term" value="F:DNA binding"/>
    <property type="evidence" value="ECO:0007669"/>
    <property type="project" value="UniProtKB-KW"/>
</dbReference>
<evidence type="ECO:0000256" key="1">
    <source>
        <dbReference type="ARBA" id="ARBA00009437"/>
    </source>
</evidence>
<comment type="similarity">
    <text evidence="1">Belongs to the LysR transcriptional regulatory family.</text>
</comment>
<dbReference type="GO" id="GO:0003700">
    <property type="term" value="F:DNA-binding transcription factor activity"/>
    <property type="evidence" value="ECO:0007669"/>
    <property type="project" value="TreeGrafter"/>
</dbReference>
<evidence type="ECO:0000259" key="5">
    <source>
        <dbReference type="Pfam" id="PF03466"/>
    </source>
</evidence>
<evidence type="ECO:0000256" key="2">
    <source>
        <dbReference type="ARBA" id="ARBA00023015"/>
    </source>
</evidence>
<dbReference type="Pfam" id="PF03466">
    <property type="entry name" value="LysR_substrate"/>
    <property type="match status" value="1"/>
</dbReference>
<dbReference type="PANTHER" id="PTHR30346">
    <property type="entry name" value="TRANSCRIPTIONAL DUAL REGULATOR HCAR-RELATED"/>
    <property type="match status" value="1"/>
</dbReference>
<protein>
    <recommendedName>
        <fullName evidence="5">LysR substrate-binding domain-containing protein</fullName>
    </recommendedName>
</protein>
<keyword evidence="2" id="KW-0805">Transcription regulation</keyword>
<evidence type="ECO:0000256" key="4">
    <source>
        <dbReference type="ARBA" id="ARBA00023163"/>
    </source>
</evidence>
<reference evidence="6" key="1">
    <citation type="submission" date="2020-02" db="EMBL/GenBank/DDBJ databases">
        <authorList>
            <person name="Meier V. D."/>
        </authorList>
    </citation>
    <scope>NUCLEOTIDE SEQUENCE</scope>
    <source>
        <strain evidence="6">AVDCRST_MAG67</strain>
    </source>
</reference>
<dbReference type="CDD" id="cd08414">
    <property type="entry name" value="PBP2_LTTR_aromatics_like"/>
    <property type="match status" value="1"/>
</dbReference>
<keyword evidence="4" id="KW-0804">Transcription</keyword>